<feature type="transmembrane region" description="Helical" evidence="6">
    <location>
        <begin position="299"/>
        <end position="328"/>
    </location>
</feature>
<evidence type="ECO:0000256" key="4">
    <source>
        <dbReference type="ARBA" id="ARBA00022989"/>
    </source>
</evidence>
<protein>
    <submittedName>
        <fullName evidence="9">ABC transporter permease</fullName>
    </submittedName>
</protein>
<dbReference type="Proteomes" id="UP000051221">
    <property type="component" value="Unassembled WGS sequence"/>
</dbReference>
<dbReference type="FunCoup" id="A0A0Q2MKB0">
    <property type="interactions" value="185"/>
</dbReference>
<dbReference type="Pfam" id="PF12704">
    <property type="entry name" value="MacB_PCD"/>
    <property type="match status" value="1"/>
</dbReference>
<evidence type="ECO:0000259" key="8">
    <source>
        <dbReference type="Pfam" id="PF12704"/>
    </source>
</evidence>
<sequence length="813" mass="89718">MSQHSAPALNRRLIRWSLSEIRHGQLWPISVALTLIIACVFALTALAGRMEQVVVKQGKDALTADSVFVSANPIPPALQALTEQQALTTSTMTRFATMAFSDNGMQLVTVKAVDSQYPIRGEMQLSDGQTIINHLQPGQLWLDERIFAQLDVAIGDNVTIGDADFTVSGRIVEEPGLSFNPFQQMPSVLIHQQDVAKTGALQVGSRVSYRLFINGEPAQIEALKKATELTPSDRWRDQNSASRTNEVFERTQQYLSLTVAIVIIMAATTLVLTCQHYVSTRQRTIAMLKSLGASKRWIFRWLAVQVLMLLGFAALAGIVIGVGLEYLLRVPLVDLLPNPLPGYGDKPVMVALASSVLIAVPALGIPLGHLLNVNAVSVMQATQQQRRHRWNVALILVPLVPMLAVYWQNRLVWIVLAGIVVLFVVLALLSVAVTKALGRLPLNTSMKLALSRINRSSVATGIQFGALSLSLMLLAVMWLVRTDLLSDWQRTLPPDAANAFALNIASYEKEAYLKTLDDAGIERSQAFPIIRGRLADINGVDAKTRTQGEEGTDALRRELNFTWGETLPSYNEVLDGQWTTHDGVSVEEDVARDLGLKIGDTLTFVINSQKIEATVNTIRHVEWREMKPNFYFIFTPDVMKDITGSWLVSFRVEPQHDALLNQLSRNHPTVSLMDIRSMGAKIQTLLTQIVWSITVLAALGVVAGILLIFTLLRLSLSQRQQEIQLYRTLGASRRRVTRTIWAEYGLMALIAGLVASLSADAVVASVMKFGFELTPSAHFVMWLTLPVVTFCTLAVVVSSLIKRLLVPINKAFN</sequence>
<dbReference type="EMBL" id="LKHS01000001">
    <property type="protein sequence ID" value="KQH88058.1"/>
    <property type="molecule type" value="Genomic_DNA"/>
</dbReference>
<dbReference type="GO" id="GO:0005886">
    <property type="term" value="C:plasma membrane"/>
    <property type="evidence" value="ECO:0007669"/>
    <property type="project" value="UniProtKB-SubCell"/>
</dbReference>
<gene>
    <name evidence="9" type="ORF">AMR76_01870</name>
</gene>
<keyword evidence="2" id="KW-1003">Cell membrane</keyword>
<evidence type="ECO:0000256" key="5">
    <source>
        <dbReference type="ARBA" id="ARBA00023136"/>
    </source>
</evidence>
<evidence type="ECO:0000313" key="10">
    <source>
        <dbReference type="Proteomes" id="UP000051221"/>
    </source>
</evidence>
<keyword evidence="3 6" id="KW-0812">Transmembrane</keyword>
<evidence type="ECO:0000256" key="3">
    <source>
        <dbReference type="ARBA" id="ARBA00022692"/>
    </source>
</evidence>
<feature type="domain" description="ABC3 transporter permease C-terminal" evidence="7">
    <location>
        <begin position="695"/>
        <end position="801"/>
    </location>
</feature>
<feature type="domain" description="ABC3 transporter permease C-terminal" evidence="7">
    <location>
        <begin position="259"/>
        <end position="374"/>
    </location>
</feature>
<feature type="transmembrane region" description="Helical" evidence="6">
    <location>
        <begin position="744"/>
        <end position="767"/>
    </location>
</feature>
<proteinExistence type="predicted"/>
<evidence type="ECO:0000256" key="2">
    <source>
        <dbReference type="ARBA" id="ARBA00022475"/>
    </source>
</evidence>
<feature type="domain" description="MacB-like periplasmic core" evidence="8">
    <location>
        <begin position="32"/>
        <end position="208"/>
    </location>
</feature>
<comment type="subcellular location">
    <subcellularLocation>
        <location evidence="1">Cell membrane</location>
        <topology evidence="1">Multi-pass membrane protein</topology>
    </subcellularLocation>
</comment>
<keyword evidence="10" id="KW-1185">Reference proteome</keyword>
<feature type="transmembrane region" description="Helical" evidence="6">
    <location>
        <begin position="26"/>
        <end position="47"/>
    </location>
</feature>
<feature type="transmembrane region" description="Helical" evidence="6">
    <location>
        <begin position="689"/>
        <end position="712"/>
    </location>
</feature>
<dbReference type="RefSeq" id="WP_055465087.1">
    <property type="nucleotide sequence ID" value="NZ_LKHS01000001.1"/>
</dbReference>
<evidence type="ECO:0000256" key="6">
    <source>
        <dbReference type="SAM" id="Phobius"/>
    </source>
</evidence>
<feature type="transmembrane region" description="Helical" evidence="6">
    <location>
        <begin position="348"/>
        <end position="370"/>
    </location>
</feature>
<feature type="transmembrane region" description="Helical" evidence="6">
    <location>
        <begin position="254"/>
        <end position="278"/>
    </location>
</feature>
<keyword evidence="4 6" id="KW-1133">Transmembrane helix</keyword>
<dbReference type="Pfam" id="PF02687">
    <property type="entry name" value="FtsX"/>
    <property type="match status" value="2"/>
</dbReference>
<dbReference type="AlphaFoldDB" id="A0A0Q2MKB0"/>
<accession>A0A0Q2MKB0</accession>
<dbReference type="InterPro" id="IPR025857">
    <property type="entry name" value="MacB_PCD"/>
</dbReference>
<feature type="transmembrane region" description="Helical" evidence="6">
    <location>
        <begin position="458"/>
        <end position="480"/>
    </location>
</feature>
<feature type="transmembrane region" description="Helical" evidence="6">
    <location>
        <begin position="413"/>
        <end position="437"/>
    </location>
</feature>
<dbReference type="PANTHER" id="PTHR30287:SF1">
    <property type="entry name" value="INNER MEMBRANE PROTEIN"/>
    <property type="match status" value="1"/>
</dbReference>
<organism evidence="9 10">
    <name type="scientific">Vibrio furnissii</name>
    <dbReference type="NCBI Taxonomy" id="29494"/>
    <lineage>
        <taxon>Bacteria</taxon>
        <taxon>Pseudomonadati</taxon>
        <taxon>Pseudomonadota</taxon>
        <taxon>Gammaproteobacteria</taxon>
        <taxon>Vibrionales</taxon>
        <taxon>Vibrionaceae</taxon>
        <taxon>Vibrio</taxon>
    </lineage>
</organism>
<evidence type="ECO:0000256" key="1">
    <source>
        <dbReference type="ARBA" id="ARBA00004651"/>
    </source>
</evidence>
<dbReference type="InterPro" id="IPR038766">
    <property type="entry name" value="Membrane_comp_ABC_pdt"/>
</dbReference>
<evidence type="ECO:0000313" key="9">
    <source>
        <dbReference type="EMBL" id="KQH88058.1"/>
    </source>
</evidence>
<comment type="caution">
    <text evidence="9">The sequence shown here is derived from an EMBL/GenBank/DDBJ whole genome shotgun (WGS) entry which is preliminary data.</text>
</comment>
<name>A0A0Q2MKB0_VIBFU</name>
<dbReference type="InParanoid" id="A0A0Q2MKB0"/>
<dbReference type="InterPro" id="IPR003838">
    <property type="entry name" value="ABC3_permease_C"/>
</dbReference>
<feature type="transmembrane region" description="Helical" evidence="6">
    <location>
        <begin position="390"/>
        <end position="407"/>
    </location>
</feature>
<dbReference type="PANTHER" id="PTHR30287">
    <property type="entry name" value="MEMBRANE COMPONENT OF PREDICTED ABC SUPERFAMILY METABOLITE UPTAKE TRANSPORTER"/>
    <property type="match status" value="1"/>
</dbReference>
<keyword evidence="5 6" id="KW-0472">Membrane</keyword>
<reference evidence="9 10" key="1">
    <citation type="submission" date="2015-08" db="EMBL/GenBank/DDBJ databases">
        <title>Antibacterial properties of a collection of Vibrionaceae strains.</title>
        <authorList>
            <person name="Giubergia S."/>
        </authorList>
    </citation>
    <scope>NUCLEOTIDE SEQUENCE [LARGE SCALE GENOMIC DNA]</scope>
    <source>
        <strain evidence="9 10">S0821</strain>
    </source>
</reference>
<evidence type="ECO:0000259" key="7">
    <source>
        <dbReference type="Pfam" id="PF02687"/>
    </source>
</evidence>
<feature type="transmembrane region" description="Helical" evidence="6">
    <location>
        <begin position="779"/>
        <end position="801"/>
    </location>
</feature>